<dbReference type="PROSITE" id="PS51721">
    <property type="entry name" value="G_CP"/>
    <property type="match status" value="1"/>
</dbReference>
<evidence type="ECO:0000256" key="8">
    <source>
        <dbReference type="ARBA" id="ARBA00022884"/>
    </source>
</evidence>
<dbReference type="InterPro" id="IPR027417">
    <property type="entry name" value="P-loop_NTPase"/>
</dbReference>
<gene>
    <name evidence="10" type="primary">rsgA</name>
    <name evidence="13" type="ORF">DFR58_101297</name>
</gene>
<keyword evidence="3 10" id="KW-0479">Metal-binding</keyword>
<comment type="similarity">
    <text evidence="10">Belongs to the TRAFAC class YlqF/YawG GTPase family. RsgA subfamily.</text>
</comment>
<dbReference type="Gene3D" id="1.10.40.50">
    <property type="entry name" value="Probable gtpase engc, domain 3"/>
    <property type="match status" value="1"/>
</dbReference>
<evidence type="ECO:0000259" key="11">
    <source>
        <dbReference type="PROSITE" id="PS50936"/>
    </source>
</evidence>
<organism evidence="13 14">
    <name type="scientific">Anaerobacterium chartisolvens</name>
    <dbReference type="NCBI Taxonomy" id="1297424"/>
    <lineage>
        <taxon>Bacteria</taxon>
        <taxon>Bacillati</taxon>
        <taxon>Bacillota</taxon>
        <taxon>Clostridia</taxon>
        <taxon>Eubacteriales</taxon>
        <taxon>Oscillospiraceae</taxon>
        <taxon>Anaerobacterium</taxon>
    </lineage>
</organism>
<dbReference type="Proteomes" id="UP000253034">
    <property type="component" value="Unassembled WGS sequence"/>
</dbReference>
<dbReference type="GO" id="GO:0046872">
    <property type="term" value="F:metal ion binding"/>
    <property type="evidence" value="ECO:0007669"/>
    <property type="project" value="UniProtKB-KW"/>
</dbReference>
<reference evidence="13 14" key="1">
    <citation type="submission" date="2018-07" db="EMBL/GenBank/DDBJ databases">
        <title>Genomic Encyclopedia of Type Strains, Phase IV (KMG-IV): sequencing the most valuable type-strain genomes for metagenomic binning, comparative biology and taxonomic classification.</title>
        <authorList>
            <person name="Goeker M."/>
        </authorList>
    </citation>
    <scope>NUCLEOTIDE SEQUENCE [LARGE SCALE GENOMIC DNA]</scope>
    <source>
        <strain evidence="13 14">DSM 27016</strain>
    </source>
</reference>
<dbReference type="InterPro" id="IPR010914">
    <property type="entry name" value="RsgA_GTPase_dom"/>
</dbReference>
<dbReference type="GO" id="GO:0019843">
    <property type="term" value="F:rRNA binding"/>
    <property type="evidence" value="ECO:0007669"/>
    <property type="project" value="UniProtKB-KW"/>
</dbReference>
<keyword evidence="7 10" id="KW-0862">Zinc</keyword>
<evidence type="ECO:0000259" key="12">
    <source>
        <dbReference type="PROSITE" id="PS51721"/>
    </source>
</evidence>
<proteinExistence type="inferred from homology"/>
<evidence type="ECO:0000256" key="4">
    <source>
        <dbReference type="ARBA" id="ARBA00022730"/>
    </source>
</evidence>
<feature type="binding site" evidence="10">
    <location>
        <position position="295"/>
    </location>
    <ligand>
        <name>Zn(2+)</name>
        <dbReference type="ChEBI" id="CHEBI:29105"/>
    </ligand>
</feature>
<dbReference type="GO" id="GO:0042274">
    <property type="term" value="P:ribosomal small subunit biogenesis"/>
    <property type="evidence" value="ECO:0007669"/>
    <property type="project" value="UniProtKB-UniRule"/>
</dbReference>
<keyword evidence="14" id="KW-1185">Reference proteome</keyword>
<dbReference type="PANTHER" id="PTHR32120:SF10">
    <property type="entry name" value="SMALL RIBOSOMAL SUBUNIT BIOGENESIS GTPASE RSGA"/>
    <property type="match status" value="1"/>
</dbReference>
<dbReference type="GO" id="GO:0003924">
    <property type="term" value="F:GTPase activity"/>
    <property type="evidence" value="ECO:0007669"/>
    <property type="project" value="UniProtKB-UniRule"/>
</dbReference>
<keyword evidence="8 10" id="KW-0694">RNA-binding</keyword>
<dbReference type="SUPFAM" id="SSF52540">
    <property type="entry name" value="P-loop containing nucleoside triphosphate hydrolases"/>
    <property type="match status" value="1"/>
</dbReference>
<comment type="function">
    <text evidence="10">One of several proteins that assist in the late maturation steps of the functional core of the 30S ribosomal subunit. Helps release RbfA from mature subunits. May play a role in the assembly of ribosomal proteins into the subunit. Circularly permuted GTPase that catalyzes slow GTP hydrolysis, GTPase activity is stimulated by the 30S ribosomal subunit.</text>
</comment>
<comment type="subunit">
    <text evidence="10">Monomer. Associates with 30S ribosomal subunit, binds 16S rRNA.</text>
</comment>
<feature type="domain" description="EngC GTPase" evidence="11">
    <location>
        <begin position="112"/>
        <end position="259"/>
    </location>
</feature>
<evidence type="ECO:0000313" key="14">
    <source>
        <dbReference type="Proteomes" id="UP000253034"/>
    </source>
</evidence>
<evidence type="ECO:0000256" key="7">
    <source>
        <dbReference type="ARBA" id="ARBA00022833"/>
    </source>
</evidence>
<keyword evidence="9 10" id="KW-0342">GTP-binding</keyword>
<comment type="subcellular location">
    <subcellularLocation>
        <location evidence="10">Cytoplasm</location>
    </subcellularLocation>
</comment>
<dbReference type="PANTHER" id="PTHR32120">
    <property type="entry name" value="SMALL RIBOSOMAL SUBUNIT BIOGENESIS GTPASE RSGA"/>
    <property type="match status" value="1"/>
</dbReference>
<evidence type="ECO:0000313" key="13">
    <source>
        <dbReference type="EMBL" id="RCX21087.1"/>
    </source>
</evidence>
<dbReference type="InterPro" id="IPR004881">
    <property type="entry name" value="Ribosome_biogen_GTPase_RsgA"/>
</dbReference>
<comment type="cofactor">
    <cofactor evidence="10">
        <name>Zn(2+)</name>
        <dbReference type="ChEBI" id="CHEBI:29105"/>
    </cofactor>
    <text evidence="10">Binds 1 zinc ion per subunit.</text>
</comment>
<dbReference type="NCBIfam" id="TIGR00157">
    <property type="entry name" value="ribosome small subunit-dependent GTPase A"/>
    <property type="match status" value="1"/>
</dbReference>
<dbReference type="Gene3D" id="3.40.50.300">
    <property type="entry name" value="P-loop containing nucleotide triphosphate hydrolases"/>
    <property type="match status" value="1"/>
</dbReference>
<keyword evidence="5 10" id="KW-0547">Nucleotide-binding</keyword>
<dbReference type="EMBL" id="QPJT01000001">
    <property type="protein sequence ID" value="RCX21087.1"/>
    <property type="molecule type" value="Genomic_DNA"/>
</dbReference>
<dbReference type="EC" id="3.6.1.-" evidence="10"/>
<dbReference type="AlphaFoldDB" id="A0A369BKU0"/>
<name>A0A369BKU0_9FIRM</name>
<feature type="binding site" evidence="10">
    <location>
        <begin position="151"/>
        <end position="154"/>
    </location>
    <ligand>
        <name>GTP</name>
        <dbReference type="ChEBI" id="CHEBI:37565"/>
    </ligand>
</feature>
<evidence type="ECO:0000256" key="9">
    <source>
        <dbReference type="ARBA" id="ARBA00023134"/>
    </source>
</evidence>
<dbReference type="GO" id="GO:0005525">
    <property type="term" value="F:GTP binding"/>
    <property type="evidence" value="ECO:0007669"/>
    <property type="project" value="UniProtKB-UniRule"/>
</dbReference>
<evidence type="ECO:0000256" key="3">
    <source>
        <dbReference type="ARBA" id="ARBA00022723"/>
    </source>
</evidence>
<keyword evidence="1 10" id="KW-0963">Cytoplasm</keyword>
<evidence type="ECO:0000256" key="5">
    <source>
        <dbReference type="ARBA" id="ARBA00022741"/>
    </source>
</evidence>
<keyword evidence="2 10" id="KW-0690">Ribosome biogenesis</keyword>
<evidence type="ECO:0000256" key="6">
    <source>
        <dbReference type="ARBA" id="ARBA00022801"/>
    </source>
</evidence>
<feature type="binding site" evidence="10">
    <location>
        <position position="289"/>
    </location>
    <ligand>
        <name>Zn(2+)</name>
        <dbReference type="ChEBI" id="CHEBI:29105"/>
    </ligand>
</feature>
<evidence type="ECO:0000256" key="2">
    <source>
        <dbReference type="ARBA" id="ARBA00022517"/>
    </source>
</evidence>
<feature type="binding site" evidence="10">
    <location>
        <begin position="203"/>
        <end position="211"/>
    </location>
    <ligand>
        <name>GTP</name>
        <dbReference type="ChEBI" id="CHEBI:37565"/>
    </ligand>
</feature>
<evidence type="ECO:0000256" key="1">
    <source>
        <dbReference type="ARBA" id="ARBA00022490"/>
    </source>
</evidence>
<keyword evidence="6 10" id="KW-0378">Hydrolase</keyword>
<dbReference type="OrthoDB" id="9809485at2"/>
<keyword evidence="4 10" id="KW-0699">rRNA-binding</keyword>
<dbReference type="CDD" id="cd01854">
    <property type="entry name" value="YjeQ_EngC"/>
    <property type="match status" value="1"/>
</dbReference>
<dbReference type="GO" id="GO:0005737">
    <property type="term" value="C:cytoplasm"/>
    <property type="evidence" value="ECO:0007669"/>
    <property type="project" value="UniProtKB-SubCell"/>
</dbReference>
<dbReference type="Pfam" id="PF03193">
    <property type="entry name" value="RsgA_GTPase"/>
    <property type="match status" value="1"/>
</dbReference>
<dbReference type="PROSITE" id="PS50936">
    <property type="entry name" value="ENGC_GTPASE"/>
    <property type="match status" value="1"/>
</dbReference>
<sequence>MNYVNLKNYGLSEQFEQEAALYKGLYLSRVSEQRSELYKVICEQGELHASVSGKLLYSAGGAVDFPAVGDWVMIDRMEGNAGNAVISHILKRKSVFTRKSAGTSNALQIVAANIDIVFICMSLNADFNLRRLERYLSIAWDSMALPVIVLTKSDLCDNLQQKLVEIAAVSVGTDVIVCSGIEATGIESTRAYITEGKTIAFIGSSGVGKSTLINRLMDKDFLAAKEIRKNDDKGRHTTTHRQLVLLPCGGIVIDTPGMRELQLCAGNLQKAFEDIEELSLKCKYKDCTHLTEPGCAIRKAIEAGQLSENRFGNYLKLQREIAYEGLSSRQLEQEKINRMFGSKQEMKRTMRHVKEKRERGRP</sequence>
<dbReference type="RefSeq" id="WP_114296062.1">
    <property type="nucleotide sequence ID" value="NZ_QPJT01000001.1"/>
</dbReference>
<feature type="domain" description="CP-type G" evidence="12">
    <location>
        <begin position="104"/>
        <end position="261"/>
    </location>
</feature>
<accession>A0A369BKU0</accession>
<dbReference type="InterPro" id="IPR030378">
    <property type="entry name" value="G_CP_dom"/>
</dbReference>
<feature type="binding site" evidence="10">
    <location>
        <position position="287"/>
    </location>
    <ligand>
        <name>Zn(2+)</name>
        <dbReference type="ChEBI" id="CHEBI:29105"/>
    </ligand>
</feature>
<evidence type="ECO:0000256" key="10">
    <source>
        <dbReference type="HAMAP-Rule" id="MF_01820"/>
    </source>
</evidence>
<dbReference type="HAMAP" id="MF_01820">
    <property type="entry name" value="GTPase_RsgA"/>
    <property type="match status" value="1"/>
</dbReference>
<feature type="binding site" evidence="10">
    <location>
        <position position="282"/>
    </location>
    <ligand>
        <name>Zn(2+)</name>
        <dbReference type="ChEBI" id="CHEBI:29105"/>
    </ligand>
</feature>
<protein>
    <recommendedName>
        <fullName evidence="10">Small ribosomal subunit biogenesis GTPase RsgA</fullName>
        <ecNumber evidence="10">3.6.1.-</ecNumber>
    </recommendedName>
</protein>
<comment type="caution">
    <text evidence="13">The sequence shown here is derived from an EMBL/GenBank/DDBJ whole genome shotgun (WGS) entry which is preliminary data.</text>
</comment>